<organism evidence="1 2">
    <name type="scientific">Sandaracinomonas limnophila</name>
    <dbReference type="NCBI Taxonomy" id="1862386"/>
    <lineage>
        <taxon>Bacteria</taxon>
        <taxon>Pseudomonadati</taxon>
        <taxon>Bacteroidota</taxon>
        <taxon>Cytophagia</taxon>
        <taxon>Cytophagales</taxon>
        <taxon>Flectobacillaceae</taxon>
        <taxon>Sandaracinomonas</taxon>
    </lineage>
</organism>
<gene>
    <name evidence="1" type="ORF">EOJ36_10835</name>
</gene>
<dbReference type="InterPro" id="IPR009057">
    <property type="entry name" value="Homeodomain-like_sf"/>
</dbReference>
<dbReference type="Gene3D" id="1.10.357.10">
    <property type="entry name" value="Tetracycline Repressor, domain 2"/>
    <property type="match status" value="1"/>
</dbReference>
<dbReference type="Proteomes" id="UP000282832">
    <property type="component" value="Unassembled WGS sequence"/>
</dbReference>
<evidence type="ECO:0000313" key="1">
    <source>
        <dbReference type="EMBL" id="RVU23565.1"/>
    </source>
</evidence>
<reference evidence="1 2" key="1">
    <citation type="submission" date="2019-01" db="EMBL/GenBank/DDBJ databases">
        <authorList>
            <person name="Chen W.-M."/>
        </authorList>
    </citation>
    <scope>NUCLEOTIDE SEQUENCE [LARGE SCALE GENOMIC DNA]</scope>
    <source>
        <strain evidence="1 2">FSY-15</strain>
    </source>
</reference>
<dbReference type="RefSeq" id="WP_127805254.1">
    <property type="nucleotide sequence ID" value="NZ_SACY01000005.1"/>
</dbReference>
<dbReference type="AlphaFoldDB" id="A0A437PMT1"/>
<name>A0A437PMT1_9BACT</name>
<evidence type="ECO:0000313" key="2">
    <source>
        <dbReference type="Proteomes" id="UP000282832"/>
    </source>
</evidence>
<protein>
    <submittedName>
        <fullName evidence="1">TetR/AcrR family transcriptional regulator</fullName>
    </submittedName>
</protein>
<sequence length="223" mass="26488">MVKSNLTKGEQSRLNLINSSREIFNEFGLDLRIKDLADKMGVKTSMITNHFPPKVMLIRAISEEYEEKVSAKIPQIVNPENIELVDLIRMSSCLMDIQLEYVCTIMFHLTYNTNTLEEKQKTKFWYLNRKNTIHYFMSKLVEKGVVKKDILEPEKFDLFIHSFFILSIHWLNNFLAYDFDKDYKEVKPLYLKAKYDLCWPYLTEKGLKEYDLINFSAECCYLN</sequence>
<accession>A0A437PMT1</accession>
<dbReference type="EMBL" id="SACY01000005">
    <property type="protein sequence ID" value="RVU23565.1"/>
    <property type="molecule type" value="Genomic_DNA"/>
</dbReference>
<dbReference type="OrthoDB" id="9785164at2"/>
<comment type="caution">
    <text evidence="1">The sequence shown here is derived from an EMBL/GenBank/DDBJ whole genome shotgun (WGS) entry which is preliminary data.</text>
</comment>
<proteinExistence type="predicted"/>
<keyword evidence="2" id="KW-1185">Reference proteome</keyword>
<dbReference type="SUPFAM" id="SSF46689">
    <property type="entry name" value="Homeodomain-like"/>
    <property type="match status" value="1"/>
</dbReference>